<gene>
    <name evidence="3" type="ORF">SI_OrNV_gp021</name>
</gene>
<dbReference type="EMBL" id="EU747721">
    <property type="protein sequence ID" value="ACH96151.1"/>
    <property type="molecule type" value="Genomic_DNA"/>
</dbReference>
<dbReference type="EMBL" id="MZ727584">
    <property type="protein sequence ID" value="UBO76442.1"/>
    <property type="molecule type" value="Genomic_DNA"/>
</dbReference>
<reference evidence="5" key="4">
    <citation type="submission" date="2021-08" db="EMBL/GenBank/DDBJ databases">
        <title>Whole genome sequence of Oryctes rhinoceros Nudivirus detected in Riau Province, Indonesia.</title>
        <authorList>
            <person name="Kurnia Y.W."/>
            <person name="Tanjung Z.A."/>
            <person name="Utomo C."/>
            <person name="Naim M."/>
            <person name="Situmorang E.C."/>
            <person name="Liwang T."/>
        </authorList>
    </citation>
    <scope>NUCLEOTIDE SEQUENCE</scope>
    <source>
        <strain evidence="5">LiboV</strain>
    </source>
</reference>
<keyword evidence="6" id="KW-1185">Reference proteome</keyword>
<evidence type="ECO:0000313" key="3">
    <source>
        <dbReference type="EMBL" id="QHG11260.1"/>
    </source>
</evidence>
<accession>B7SV42</accession>
<accession>A0A6B9QQT9</accession>
<dbReference type="KEGG" id="vg:7047201"/>
<evidence type="ECO:0000313" key="6">
    <source>
        <dbReference type="Proteomes" id="UP000011785"/>
    </source>
</evidence>
<evidence type="ECO:0000313" key="5">
    <source>
        <dbReference type="EMBL" id="UBO76442.1"/>
    </source>
</evidence>
<feature type="region of interest" description="Disordered" evidence="1">
    <location>
        <begin position="210"/>
        <end position="248"/>
    </location>
</feature>
<dbReference type="RefSeq" id="YP_002321332.1">
    <property type="nucleotide sequence ID" value="NC_011588.1"/>
</dbReference>
<reference evidence="2 6" key="1">
    <citation type="journal article" date="2008" name="J. Virol. Methods">
        <title>Sequencing of the large dsDNA genome of Oryctes rhinoceros nudivirus using multiple displacement amplification of nanogram amounts of virus DNA.</title>
        <authorList>
            <person name="Wang Y."/>
            <person name="Kleespies R.G."/>
            <person name="Ramle M.B."/>
            <person name="Jehle J.A."/>
        </authorList>
    </citation>
    <scope>NUCLEOTIDE SEQUENCE [LARGE SCALE GENOMIC DNA]</scope>
    <source>
        <strain evidence="6">Isolate Oryctes rhinoceros/Malaysia/Ma07/2007</strain>
        <strain evidence="2">Ma07</strain>
    </source>
</reference>
<organism evidence="3">
    <name type="scientific">Oryctes rhinoceros nudivirus</name>
    <dbReference type="NCBI Taxonomy" id="92521"/>
    <lineage>
        <taxon>Viruses</taxon>
        <taxon>Viruses incertae sedis</taxon>
        <taxon>Naldaviricetes</taxon>
        <taxon>Lefavirales</taxon>
        <taxon>Nudiviridae</taxon>
        <taxon>Alphanudivirus</taxon>
        <taxon>Alphanudivirus oryrhinocerotis</taxon>
    </lineage>
</organism>
<dbReference type="EMBL" id="MT150137">
    <property type="protein sequence ID" value="QKE59495.1"/>
    <property type="molecule type" value="Genomic_DNA"/>
</dbReference>
<protein>
    <submittedName>
        <fullName evidence="3">Uncharacterized protein</fullName>
    </submittedName>
</protein>
<reference evidence="4" key="3">
    <citation type="submission" date="2020-03" db="EMBL/GenBank/DDBJ databases">
        <title>Whole genome sequence of Oryctes rhinoceros Nudivirus isolated in Riau Province, Indonesia.</title>
        <authorList>
            <person name="Kurnia Y.W."/>
            <person name="Tanjung Z.A."/>
            <person name="Utomo C."/>
            <person name="Naim M."/>
            <person name="Situmorang E.C."/>
            <person name="Liwang T."/>
        </authorList>
    </citation>
    <scope>NUCLEOTIDE SEQUENCE</scope>
    <source>
        <strain evidence="4">LiboV</strain>
    </source>
</reference>
<dbReference type="EMBL" id="MN623374">
    <property type="protein sequence ID" value="QHG11260.1"/>
    <property type="molecule type" value="Genomic_DNA"/>
</dbReference>
<dbReference type="Proteomes" id="UP000011785">
    <property type="component" value="Segment"/>
</dbReference>
<proteinExistence type="predicted"/>
<evidence type="ECO:0000313" key="2">
    <source>
        <dbReference type="EMBL" id="ACH96151.1"/>
    </source>
</evidence>
<evidence type="ECO:0000256" key="1">
    <source>
        <dbReference type="SAM" id="MobiDB-lite"/>
    </source>
</evidence>
<sequence>MMDIGDPFGFLKKRKFKEQHAVSKKRAPNLLVSPTSPTQINLHTNNSPKKIVYDEVKLALSDVFNKMLKDHKKKSIRRSTPTISPTDTFDQTIRATNDFDPTVTSSCTPDKVIRTYTPDNVTNSPTVDKFPNACTVDEILSADKAAAANDCDNDTISESHTFKSIDPAPLTQTPSSELPIIVTPCVRDSSPPKHITTTTTSSVIEATLVEVPTPTHTPLPTHDDCDDESTTHDPNDNPHFSKSSSHSTSDDVYKVKHIIKRLERQINHPYKVVRRPKRIKLLNAINKVAGFMKKPMLGLCSTAGLVYLTQSYSDVLSIVSSKSTMFIASVLFSTLNSITET</sequence>
<name>A0A6B9QQT9_9VIRU</name>
<evidence type="ECO:0000313" key="4">
    <source>
        <dbReference type="EMBL" id="QKE59495.1"/>
    </source>
</evidence>
<dbReference type="OrthoDB" id="41067at10239"/>
<reference evidence="3" key="2">
    <citation type="journal article" date="2020" name="J. ISSAAS">
        <title>Complete genome sequence of Oryctes rhinoceros Nudivirus isolated from Coconut Rhinoceros Beetle in the Solomon Islands.</title>
        <authorList>
            <person name="Etebari K."/>
            <person name="Filipovic I."/>
            <person name="Rasic G."/>
            <person name="Devine G.J."/>
            <person name="Tsatsia H."/>
            <person name="Furlong M.J."/>
        </authorList>
    </citation>
    <scope>NUCLEOTIDE SEQUENCE</scope>
    <source>
        <strain evidence="3">Solomon Islands</strain>
    </source>
</reference>